<evidence type="ECO:0000313" key="2">
    <source>
        <dbReference type="EMBL" id="RNL62691.1"/>
    </source>
</evidence>
<dbReference type="EMBL" id="RJSE01000007">
    <property type="protein sequence ID" value="RNL62691.1"/>
    <property type="molecule type" value="Genomic_DNA"/>
</dbReference>
<feature type="transmembrane region" description="Helical" evidence="1">
    <location>
        <begin position="21"/>
        <end position="44"/>
    </location>
</feature>
<feature type="transmembrane region" description="Helical" evidence="1">
    <location>
        <begin position="84"/>
        <end position="108"/>
    </location>
</feature>
<dbReference type="AlphaFoldDB" id="A0A3N0CHF1"/>
<proteinExistence type="predicted"/>
<evidence type="ECO:0000313" key="3">
    <source>
        <dbReference type="Proteomes" id="UP000267128"/>
    </source>
</evidence>
<dbReference type="Proteomes" id="UP000267128">
    <property type="component" value="Unassembled WGS sequence"/>
</dbReference>
<keyword evidence="3" id="KW-1185">Reference proteome</keyword>
<comment type="caution">
    <text evidence="2">The sequence shown here is derived from an EMBL/GenBank/DDBJ whole genome shotgun (WGS) entry which is preliminary data.</text>
</comment>
<gene>
    <name evidence="2" type="ORF">EFK50_13140</name>
</gene>
<reference evidence="2 3" key="1">
    <citation type="submission" date="2018-11" db="EMBL/GenBank/DDBJ databases">
        <authorList>
            <person name="Li F."/>
        </authorList>
    </citation>
    <scope>NUCLEOTIDE SEQUENCE [LARGE SCALE GENOMIC DNA]</scope>
    <source>
        <strain evidence="2 3">Gsoil 097</strain>
    </source>
</reference>
<keyword evidence="1" id="KW-0472">Membrane</keyword>
<evidence type="ECO:0008006" key="4">
    <source>
        <dbReference type="Google" id="ProtNLM"/>
    </source>
</evidence>
<protein>
    <recommendedName>
        <fullName evidence="4">Conjugal transfer protein</fullName>
    </recommendedName>
</protein>
<name>A0A3N0CHF1_9ACTN</name>
<organism evidence="2 3">
    <name type="scientific">Nocardioides marmoriginsengisoli</name>
    <dbReference type="NCBI Taxonomy" id="661483"/>
    <lineage>
        <taxon>Bacteria</taxon>
        <taxon>Bacillati</taxon>
        <taxon>Actinomycetota</taxon>
        <taxon>Actinomycetes</taxon>
        <taxon>Propionibacteriales</taxon>
        <taxon>Nocardioidaceae</taxon>
        <taxon>Nocardioides</taxon>
    </lineage>
</organism>
<keyword evidence="1" id="KW-1133">Transmembrane helix</keyword>
<accession>A0A3N0CHF1</accession>
<evidence type="ECO:0000256" key="1">
    <source>
        <dbReference type="SAM" id="Phobius"/>
    </source>
</evidence>
<sequence length="159" mass="17147">MRVQSQRTDVLPLTWELPAGLGLTWCLAAVLALPVGQGLAYLLVGEPFAWPDQALGQSLLGLLAGEPGRGFPVAVASNCPQAGLVYGCIALVEVLVAIVAVWALGWWWRTVGPAAQFGLASRHEVQAVLGPRVLRKRRKTIRPDTVAPTSSWFFRRGQP</sequence>
<keyword evidence="1" id="KW-0812">Transmembrane</keyword>